<name>A0ABY5YXB2_9ACTN</name>
<dbReference type="InterPro" id="IPR047951">
    <property type="entry name" value="Transpos_ISL3"/>
</dbReference>
<evidence type="ECO:0000259" key="2">
    <source>
        <dbReference type="Pfam" id="PF14690"/>
    </source>
</evidence>
<dbReference type="EMBL" id="CP073721">
    <property type="protein sequence ID" value="UWZ34385.1"/>
    <property type="molecule type" value="Genomic_DNA"/>
</dbReference>
<feature type="domain" description="Transposase IS204/IS1001/IS1096/IS1165 zinc-finger" evidence="2">
    <location>
        <begin position="38"/>
        <end position="81"/>
    </location>
</feature>
<dbReference type="RefSeq" id="WP_260723696.1">
    <property type="nucleotide sequence ID" value="NZ_BAAABS010000080.1"/>
</dbReference>
<dbReference type="InterPro" id="IPR029261">
    <property type="entry name" value="Transposase_Znf"/>
</dbReference>
<evidence type="ECO:0000313" key="3">
    <source>
        <dbReference type="EMBL" id="UWZ34385.1"/>
    </source>
</evidence>
<evidence type="ECO:0000313" key="4">
    <source>
        <dbReference type="Proteomes" id="UP001058271"/>
    </source>
</evidence>
<feature type="region of interest" description="Disordered" evidence="1">
    <location>
        <begin position="171"/>
        <end position="192"/>
    </location>
</feature>
<protein>
    <submittedName>
        <fullName evidence="3">Transposase</fullName>
    </submittedName>
</protein>
<accession>A0ABY5YXB2</accession>
<dbReference type="PANTHER" id="PTHR33498">
    <property type="entry name" value="TRANSPOSASE FOR INSERTION SEQUENCE ELEMENT IS1557"/>
    <property type="match status" value="1"/>
</dbReference>
<proteinExistence type="predicted"/>
<dbReference type="Pfam" id="PF14690">
    <property type="entry name" value="Zn_ribbon_ISL3"/>
    <property type="match status" value="1"/>
</dbReference>
<organism evidence="3 4">
    <name type="scientific">Dactylosporangium roseum</name>
    <dbReference type="NCBI Taxonomy" id="47989"/>
    <lineage>
        <taxon>Bacteria</taxon>
        <taxon>Bacillati</taxon>
        <taxon>Actinomycetota</taxon>
        <taxon>Actinomycetes</taxon>
        <taxon>Micromonosporales</taxon>
        <taxon>Micromonosporaceae</taxon>
        <taxon>Dactylosporangium</taxon>
    </lineage>
</organism>
<reference evidence="3" key="1">
    <citation type="submission" date="2021-04" db="EMBL/GenBank/DDBJ databases">
        <title>Biosynthetic gene clusters of Dactylosporangioum roseum.</title>
        <authorList>
            <person name="Hartkoorn R.C."/>
            <person name="Beaudoing E."/>
            <person name="Hot D."/>
            <person name="Moureu S."/>
        </authorList>
    </citation>
    <scope>NUCLEOTIDE SEQUENCE</scope>
    <source>
        <strain evidence="3">NRRL B-16295</strain>
    </source>
</reference>
<sequence>MIIRSTEVVLPHLSGVLIERVESGPEANYLFGRARGETATCLGCGTVSTSIRGRYQRSLADTPIGGRPVWLVLQVRRFNCRVSDCAVRTFVEQISGLTDRRRRRSQPLQDLLHGIGTALAGRAGVRPAAKLAIDVSRSTLLRLLRCAPEPTLTAAPRVLGIDDFALRKARGSAGVGGDTSRAPRPSCWSCSS</sequence>
<gene>
    <name evidence="3" type="ORF">Drose_24510</name>
</gene>
<evidence type="ECO:0000256" key="1">
    <source>
        <dbReference type="SAM" id="MobiDB-lite"/>
    </source>
</evidence>
<dbReference type="Proteomes" id="UP001058271">
    <property type="component" value="Chromosome"/>
</dbReference>
<keyword evidence="4" id="KW-1185">Reference proteome</keyword>
<dbReference type="PANTHER" id="PTHR33498:SF1">
    <property type="entry name" value="TRANSPOSASE FOR INSERTION SEQUENCE ELEMENT IS1557"/>
    <property type="match status" value="1"/>
</dbReference>